<sequence length="449" mass="49555">MSHWSFEELTFDDTPLPPPYHLQEVKVPIVGNEVCNQRYQNSSADTTNQIIQDDMLCARSEGQDSCQGCKFCPETKIQGRHHVERKGTVAGKRQRLVTRYCRQTRKEAMLVSLQTQTCVNGDGVGHADAEASPTENTKRVKQRTLPTWTRQTLNVTQGLGFSPEFPPGSLKNDPQLITLAAGCWHVENQIPEPQTLCQMAPGHKENLESPLGPRQTSLQVSLREQGQHVCGGSLVSHRWVLTAAHFFSNSVNLQDLTIQLGESVLYTNPQDSVSTAVISIVRHPSFNGNVLQGSDVALVKLACPVPFSRTIRLVPLASPGSYFLLGTLCWVTGWGDLRQNVALLEPPPAAGGGCEHQQPAGCRRFYRPEPIAKEMLCAGYFQGQKGFCEGDSRGPLVCQLQDKRWVQVAVVSSIRGCVEPSLLGVYARVSAYQPWIQHQVFLPGHLNRG</sequence>
<reference evidence="4" key="1">
    <citation type="journal article" date="2019" name="IScience">
        <title>Narwhal Genome Reveals Long-Term Low Genetic Diversity despite Current Large Abundance Size.</title>
        <authorList>
            <person name="Westbury M.V."/>
            <person name="Petersen B."/>
            <person name="Garde E."/>
            <person name="Heide-Jorgensen M.P."/>
            <person name="Lorenzen E.D."/>
        </authorList>
    </citation>
    <scope>NUCLEOTIDE SEQUENCE [LARGE SCALE GENOMIC DNA]</scope>
</reference>
<evidence type="ECO:0000313" key="4">
    <source>
        <dbReference type="Proteomes" id="UP000308365"/>
    </source>
</evidence>
<dbReference type="SUPFAM" id="SSF50494">
    <property type="entry name" value="Trypsin-like serine proteases"/>
    <property type="match status" value="2"/>
</dbReference>
<dbReference type="InterPro" id="IPR043504">
    <property type="entry name" value="Peptidase_S1_PA_chymotrypsin"/>
</dbReference>
<dbReference type="PROSITE" id="PS50240">
    <property type="entry name" value="TRYPSIN_DOM"/>
    <property type="match status" value="1"/>
</dbReference>
<evidence type="ECO:0000259" key="2">
    <source>
        <dbReference type="PROSITE" id="PS50240"/>
    </source>
</evidence>
<comment type="caution">
    <text evidence="3">The sequence shown here is derived from an EMBL/GenBank/DDBJ whole genome shotgun (WGS) entry which is preliminary data.</text>
</comment>
<dbReference type="InterPro" id="IPR001254">
    <property type="entry name" value="Trypsin_dom"/>
</dbReference>
<dbReference type="Proteomes" id="UP000308365">
    <property type="component" value="Unassembled WGS sequence"/>
</dbReference>
<organism evidence="3 4">
    <name type="scientific">Monodon monoceros</name>
    <name type="common">Narwhal</name>
    <name type="synonym">Ceratodon monodon</name>
    <dbReference type="NCBI Taxonomy" id="40151"/>
    <lineage>
        <taxon>Eukaryota</taxon>
        <taxon>Metazoa</taxon>
        <taxon>Chordata</taxon>
        <taxon>Craniata</taxon>
        <taxon>Vertebrata</taxon>
        <taxon>Euteleostomi</taxon>
        <taxon>Mammalia</taxon>
        <taxon>Eutheria</taxon>
        <taxon>Laurasiatheria</taxon>
        <taxon>Artiodactyla</taxon>
        <taxon>Whippomorpha</taxon>
        <taxon>Cetacea</taxon>
        <taxon>Odontoceti</taxon>
        <taxon>Monodontidae</taxon>
        <taxon>Monodon</taxon>
    </lineage>
</organism>
<dbReference type="PANTHER" id="PTHR24253">
    <property type="entry name" value="TRANSMEMBRANE PROTEASE SERINE"/>
    <property type="match status" value="1"/>
</dbReference>
<feature type="domain" description="Peptidase S1" evidence="2">
    <location>
        <begin position="199"/>
        <end position="441"/>
    </location>
</feature>
<evidence type="ECO:0000313" key="3">
    <source>
        <dbReference type="EMBL" id="TKC51521.1"/>
    </source>
</evidence>
<dbReference type="EMBL" id="RWIC01000052">
    <property type="protein sequence ID" value="TKC51521.1"/>
    <property type="molecule type" value="Genomic_DNA"/>
</dbReference>
<dbReference type="InterPro" id="IPR001314">
    <property type="entry name" value="Peptidase_S1A"/>
</dbReference>
<evidence type="ECO:0000256" key="1">
    <source>
        <dbReference type="ARBA" id="ARBA00023157"/>
    </source>
</evidence>
<dbReference type="Gene3D" id="2.40.10.10">
    <property type="entry name" value="Trypsin-like serine proteases"/>
    <property type="match status" value="2"/>
</dbReference>
<dbReference type="FunFam" id="2.40.10.10:FF:000004">
    <property type="entry name" value="Tryptase gamma 1"/>
    <property type="match status" value="1"/>
</dbReference>
<keyword evidence="1" id="KW-1015">Disulfide bond</keyword>
<proteinExistence type="predicted"/>
<dbReference type="AlphaFoldDB" id="A0A4U1FMZ0"/>
<dbReference type="GO" id="GO:0006508">
    <property type="term" value="P:proteolysis"/>
    <property type="evidence" value="ECO:0007669"/>
    <property type="project" value="UniProtKB-KW"/>
</dbReference>
<protein>
    <recommendedName>
        <fullName evidence="2">Peptidase S1 domain-containing protein</fullName>
    </recommendedName>
</protein>
<dbReference type="GO" id="GO:0004252">
    <property type="term" value="F:serine-type endopeptidase activity"/>
    <property type="evidence" value="ECO:0007669"/>
    <property type="project" value="InterPro"/>
</dbReference>
<dbReference type="InterPro" id="IPR009003">
    <property type="entry name" value="Peptidase_S1_PA"/>
</dbReference>
<dbReference type="PRINTS" id="PR00722">
    <property type="entry name" value="CHYMOTRYPSIN"/>
</dbReference>
<name>A0A4U1FMZ0_MONMO</name>
<gene>
    <name evidence="3" type="ORF">EI555_020061</name>
</gene>
<dbReference type="CDD" id="cd00190">
    <property type="entry name" value="Tryp_SPc"/>
    <property type="match status" value="1"/>
</dbReference>
<accession>A0A4U1FMZ0</accession>
<dbReference type="Pfam" id="PF00089">
    <property type="entry name" value="Trypsin"/>
    <property type="match status" value="2"/>
</dbReference>
<dbReference type="SMART" id="SM00020">
    <property type="entry name" value="Tryp_SPc"/>
    <property type="match status" value="1"/>
</dbReference>
<dbReference type="PANTHER" id="PTHR24253:SF176">
    <property type="entry name" value="CORIN, ISOFORM B"/>
    <property type="match status" value="1"/>
</dbReference>